<proteinExistence type="predicted"/>
<gene>
    <name evidence="1" type="ORF">B2M26_10680</name>
</gene>
<name>A0A1V4ES01_9BACL</name>
<sequence>MSIRVIATILLRAEEISVELRSPQGNLLTATSRLFSLQDGHHNPASADDVLTAVITLLNMALRRAAVHARDVIALAICSSPRYAVVWERRSGTPLAVLRLPMDGDGAFQMTLERISAIASSYPHLPLVAGGFDSWLMFHFSGFETCGVMQDHLLASRFILLKQRFQDRLDVPVAAQNYQLEVKKSLYLEGFQNIPCVTVSALTATQFGVMHNGQMDALLLVEKEGYIRFFSNASTQSDLDEILPVVRGFENAQRMIDWLFAHTSTHPSSDEVAAALQKPFPNVRLQIDESEHAAAGTLYGISPDLTDEQLLASGYAALLATISEGLNAWAHAGQQILTTATTYAPVFVLRALAKRLNVDVVMHTTDQLGKCVALIAAADAGELSRREAQAILRDETEVFVLSPDA</sequence>
<organism evidence="1 2">
    <name type="scientific">Ferroacidibacillus organovorans</name>
    <dbReference type="NCBI Taxonomy" id="1765683"/>
    <lineage>
        <taxon>Bacteria</taxon>
        <taxon>Bacillati</taxon>
        <taxon>Bacillota</taxon>
        <taxon>Bacilli</taxon>
        <taxon>Bacillales</taxon>
        <taxon>Alicyclobacillaceae</taxon>
        <taxon>Ferroacidibacillus</taxon>
    </lineage>
</organism>
<comment type="caution">
    <text evidence="1">The sequence shown here is derived from an EMBL/GenBank/DDBJ whole genome shotgun (WGS) entry which is preliminary data.</text>
</comment>
<dbReference type="Proteomes" id="UP000190229">
    <property type="component" value="Unassembled WGS sequence"/>
</dbReference>
<keyword evidence="2" id="KW-1185">Reference proteome</keyword>
<dbReference type="AlphaFoldDB" id="A0A1V4ES01"/>
<dbReference type="EMBL" id="MWPS01000027">
    <property type="protein sequence ID" value="OPG15534.1"/>
    <property type="molecule type" value="Genomic_DNA"/>
</dbReference>
<evidence type="ECO:0000313" key="2">
    <source>
        <dbReference type="Proteomes" id="UP000190229"/>
    </source>
</evidence>
<accession>A0A1V4ES01</accession>
<evidence type="ECO:0008006" key="3">
    <source>
        <dbReference type="Google" id="ProtNLM"/>
    </source>
</evidence>
<protein>
    <recommendedName>
        <fullName evidence="3">Carbohydrate kinase FGGY N-terminal domain-containing protein</fullName>
    </recommendedName>
</protein>
<dbReference type="RefSeq" id="WP_079291091.1">
    <property type="nucleotide sequence ID" value="NZ_MWPS01000027.1"/>
</dbReference>
<evidence type="ECO:0000313" key="1">
    <source>
        <dbReference type="EMBL" id="OPG15534.1"/>
    </source>
</evidence>
<reference evidence="1 2" key="1">
    <citation type="submission" date="2017-02" db="EMBL/GenBank/DDBJ databases">
        <title>Draft genome of Acidibacillus ferrooxidans Huett2.</title>
        <authorList>
            <person name="Schopf S."/>
        </authorList>
    </citation>
    <scope>NUCLEOTIDE SEQUENCE [LARGE SCALE GENOMIC DNA]</scope>
    <source>
        <strain evidence="1 2">Huett2</strain>
    </source>
</reference>